<evidence type="ECO:0000259" key="1">
    <source>
        <dbReference type="PROSITE" id="PS50043"/>
    </source>
</evidence>
<feature type="domain" description="HTH luxR-type" evidence="1">
    <location>
        <begin position="10"/>
        <end position="75"/>
    </location>
</feature>
<organism evidence="2">
    <name type="scientific">freshwater sediment metagenome</name>
    <dbReference type="NCBI Taxonomy" id="556182"/>
    <lineage>
        <taxon>unclassified sequences</taxon>
        <taxon>metagenomes</taxon>
        <taxon>ecological metagenomes</taxon>
    </lineage>
</organism>
<sequence>MKQKLLNQSEDTGRPRLTRREIECLYWTSQGKTCADVADILSIAENTARFYLTSARNKLNCLTIAHCVAKAISSQIIPPVS</sequence>
<protein>
    <recommendedName>
        <fullName evidence="1">HTH luxR-type domain-containing protein</fullName>
    </recommendedName>
</protein>
<accession>A0AA48RCG0</accession>
<dbReference type="Gene3D" id="1.10.10.10">
    <property type="entry name" value="Winged helix-like DNA-binding domain superfamily/Winged helix DNA-binding domain"/>
    <property type="match status" value="1"/>
</dbReference>
<dbReference type="InterPro" id="IPR036388">
    <property type="entry name" value="WH-like_DNA-bd_sf"/>
</dbReference>
<dbReference type="CDD" id="cd06170">
    <property type="entry name" value="LuxR_C_like"/>
    <property type="match status" value="1"/>
</dbReference>
<dbReference type="SUPFAM" id="SSF46894">
    <property type="entry name" value="C-terminal effector domain of the bipartite response regulators"/>
    <property type="match status" value="1"/>
</dbReference>
<reference evidence="2" key="1">
    <citation type="submission" date="2023-07" db="EMBL/GenBank/DDBJ databases">
        <authorList>
            <person name="Pelsma A.J. K."/>
        </authorList>
    </citation>
    <scope>NUCLEOTIDE SEQUENCE</scope>
</reference>
<evidence type="ECO:0000313" key="2">
    <source>
        <dbReference type="EMBL" id="CAJ0859795.1"/>
    </source>
</evidence>
<dbReference type="InterPro" id="IPR016032">
    <property type="entry name" value="Sig_transdc_resp-reg_C-effctor"/>
</dbReference>
<dbReference type="GO" id="GO:0006355">
    <property type="term" value="P:regulation of DNA-templated transcription"/>
    <property type="evidence" value="ECO:0007669"/>
    <property type="project" value="InterPro"/>
</dbReference>
<name>A0AA48RCG0_9ZZZZ</name>
<dbReference type="GO" id="GO:0003677">
    <property type="term" value="F:DNA binding"/>
    <property type="evidence" value="ECO:0007669"/>
    <property type="project" value="InterPro"/>
</dbReference>
<dbReference type="PRINTS" id="PR00038">
    <property type="entry name" value="HTHLUXR"/>
</dbReference>
<gene>
    <name evidence="2" type="ORF">AMST5_01242</name>
</gene>
<dbReference type="InterPro" id="IPR000792">
    <property type="entry name" value="Tscrpt_reg_LuxR_C"/>
</dbReference>
<proteinExistence type="predicted"/>
<dbReference type="PROSITE" id="PS50043">
    <property type="entry name" value="HTH_LUXR_2"/>
    <property type="match status" value="1"/>
</dbReference>
<dbReference type="AlphaFoldDB" id="A0AA48RCG0"/>
<dbReference type="EMBL" id="OY288114">
    <property type="protein sequence ID" value="CAJ0859795.1"/>
    <property type="molecule type" value="Genomic_DNA"/>
</dbReference>
<dbReference type="Pfam" id="PF00196">
    <property type="entry name" value="GerE"/>
    <property type="match status" value="1"/>
</dbReference>
<dbReference type="SMART" id="SM00421">
    <property type="entry name" value="HTH_LUXR"/>
    <property type="match status" value="1"/>
</dbReference>